<feature type="chain" id="PRO_5045878729" evidence="1">
    <location>
        <begin position="28"/>
        <end position="513"/>
    </location>
</feature>
<comment type="caution">
    <text evidence="4">The sequence shown here is derived from an EMBL/GenBank/DDBJ whole genome shotgun (WGS) entry which is preliminary data.</text>
</comment>
<dbReference type="RefSeq" id="WP_264489800.1">
    <property type="nucleotide sequence ID" value="NZ_JAPDDT010000016.1"/>
</dbReference>
<evidence type="ECO:0000313" key="5">
    <source>
        <dbReference type="Proteomes" id="UP001320876"/>
    </source>
</evidence>
<dbReference type="PANTHER" id="PTHR36509:SF3">
    <property type="entry name" value="SIGNAL PEPTIDE PROTEIN"/>
    <property type="match status" value="1"/>
</dbReference>
<feature type="signal peptide" evidence="1">
    <location>
        <begin position="1"/>
        <end position="27"/>
    </location>
</feature>
<keyword evidence="1" id="KW-0732">Signal</keyword>
<dbReference type="InterPro" id="IPR037049">
    <property type="entry name" value="DUF1214_C_sf"/>
</dbReference>
<evidence type="ECO:0000259" key="2">
    <source>
        <dbReference type="Pfam" id="PF06742"/>
    </source>
</evidence>
<proteinExistence type="predicted"/>
<dbReference type="InterPro" id="IPR010679">
    <property type="entry name" value="DUF1254"/>
</dbReference>
<organism evidence="4 5">
    <name type="scientific">Luteolibacter arcticus</name>
    <dbReference type="NCBI Taxonomy" id="1581411"/>
    <lineage>
        <taxon>Bacteria</taxon>
        <taxon>Pseudomonadati</taxon>
        <taxon>Verrucomicrobiota</taxon>
        <taxon>Verrucomicrobiia</taxon>
        <taxon>Verrucomicrobiales</taxon>
        <taxon>Verrucomicrobiaceae</taxon>
        <taxon>Luteolibacter</taxon>
    </lineage>
</organism>
<accession>A0ABT3GQ86</accession>
<dbReference type="Gene3D" id="2.60.120.600">
    <property type="entry name" value="Domain of unknown function DUF1214, C-terminal domain"/>
    <property type="match status" value="1"/>
</dbReference>
<keyword evidence="5" id="KW-1185">Reference proteome</keyword>
<dbReference type="SUPFAM" id="SSF160935">
    <property type="entry name" value="VPA0735-like"/>
    <property type="match status" value="1"/>
</dbReference>
<sequence>MRTSHLPELIAAALIGALGSPTATAQAAPKMKMSTDIPASITTPDSVETRLGTLKFDDGFPDDATVQKVYDNLDFQRGVQAFLTGMPGASLVAMRHALRELGAVNGKTILVSETLLDSKAIWLTPNADTVYAVNWIDLTDGPVVIESPPEALGIFDDAWFHYVADLGLLGPDQGKGGKFLFLPPGYKGEVPKDKKDGGEYYVFKSATFGNWYLSRGFLVDGSPEKRADIIKKHTRIYPLSQAANPPEQKFTNFSGTPHNTVHANDFGFYGELNQLVQDEPSEAMDPETMGLLASIGIEKGKPFAPDARMKKILTESAAVANATVRAMLMKSRDPGTFYYPNSGWSNPLLIGGYEFLQQPGVRALDSRSASYYYFTGSTPGMSMKMIGKGSQYAYTFVDSEGNRLDGAKNYKLHLPPNIPAQRFWAIIVYDTQTRSDLQTDQTYPSLGSQTKSLVVNPDTSVDIYFGPEAPAGKEANWIQTIPGKGFNPMLRLYSPLESWFEKTWRPGEVELVK</sequence>
<feature type="domain" description="DUF1254" evidence="3">
    <location>
        <begin position="113"/>
        <end position="238"/>
    </location>
</feature>
<evidence type="ECO:0000313" key="4">
    <source>
        <dbReference type="EMBL" id="MCW1925693.1"/>
    </source>
</evidence>
<gene>
    <name evidence="4" type="ORF">OKA05_24255</name>
</gene>
<dbReference type="EMBL" id="JAPDDT010000016">
    <property type="protein sequence ID" value="MCW1925693.1"/>
    <property type="molecule type" value="Genomic_DNA"/>
</dbReference>
<dbReference type="InterPro" id="IPR010621">
    <property type="entry name" value="DUF1214"/>
</dbReference>
<dbReference type="InterPro" id="IPR037050">
    <property type="entry name" value="DUF1254_sf"/>
</dbReference>
<dbReference type="Gene3D" id="1.10.3360.10">
    <property type="entry name" value="VPA0735-like domain"/>
    <property type="match status" value="1"/>
</dbReference>
<evidence type="ECO:0000256" key="1">
    <source>
        <dbReference type="SAM" id="SignalP"/>
    </source>
</evidence>
<evidence type="ECO:0000259" key="3">
    <source>
        <dbReference type="Pfam" id="PF06863"/>
    </source>
</evidence>
<protein>
    <submittedName>
        <fullName evidence="4">DUF1254 domain-containing protein</fullName>
    </submittedName>
</protein>
<dbReference type="Pfam" id="PF06742">
    <property type="entry name" value="DUF1214"/>
    <property type="match status" value="1"/>
</dbReference>
<dbReference type="Proteomes" id="UP001320876">
    <property type="component" value="Unassembled WGS sequence"/>
</dbReference>
<dbReference type="Gene3D" id="2.60.40.1610">
    <property type="entry name" value="Domain of unknown function DUF1254"/>
    <property type="match status" value="1"/>
</dbReference>
<dbReference type="Pfam" id="PF06863">
    <property type="entry name" value="DUF1254"/>
    <property type="match status" value="1"/>
</dbReference>
<reference evidence="4 5" key="1">
    <citation type="submission" date="2022-10" db="EMBL/GenBank/DDBJ databases">
        <title>Luteolibacter arcticus strain CCTCC AB 2014275, whole genome shotgun sequencing project.</title>
        <authorList>
            <person name="Zhao G."/>
            <person name="Shen L."/>
        </authorList>
    </citation>
    <scope>NUCLEOTIDE SEQUENCE [LARGE SCALE GENOMIC DNA]</scope>
    <source>
        <strain evidence="4 5">CCTCC AB 2014275</strain>
    </source>
</reference>
<name>A0ABT3GQ86_9BACT</name>
<feature type="domain" description="DUF1214" evidence="2">
    <location>
        <begin position="390"/>
        <end position="496"/>
    </location>
</feature>
<dbReference type="PANTHER" id="PTHR36509">
    <property type="entry name" value="BLL3101 PROTEIN"/>
    <property type="match status" value="1"/>
</dbReference>